<accession>A0A161KEB2</accession>
<dbReference type="SUPFAM" id="SSF54593">
    <property type="entry name" value="Glyoxalase/Bleomycin resistance protein/Dihydroxybiphenyl dioxygenase"/>
    <property type="match status" value="1"/>
</dbReference>
<dbReference type="InterPro" id="IPR004360">
    <property type="entry name" value="Glyas_Fos-R_dOase_dom"/>
</dbReference>
<dbReference type="PANTHER" id="PTHR46142:SF3">
    <property type="entry name" value="F18B13.24 PROTEIN"/>
    <property type="match status" value="1"/>
</dbReference>
<dbReference type="PANTHER" id="PTHR46142">
    <property type="match status" value="1"/>
</dbReference>
<name>A0A161KEB2_9ZZZZ</name>
<proteinExistence type="predicted"/>
<organism evidence="2">
    <name type="scientific">hydrothermal vent metagenome</name>
    <dbReference type="NCBI Taxonomy" id="652676"/>
    <lineage>
        <taxon>unclassified sequences</taxon>
        <taxon>metagenomes</taxon>
        <taxon>ecological metagenomes</taxon>
    </lineage>
</organism>
<keyword evidence="2" id="KW-0223">Dioxygenase</keyword>
<protein>
    <submittedName>
        <fullName evidence="2">Putative dioxygenase</fullName>
    </submittedName>
</protein>
<dbReference type="InterPro" id="IPR029068">
    <property type="entry name" value="Glyas_Bleomycin-R_OHBP_Dase"/>
</dbReference>
<dbReference type="InterPro" id="IPR037523">
    <property type="entry name" value="VOC_core"/>
</dbReference>
<dbReference type="Pfam" id="PF00903">
    <property type="entry name" value="Glyoxalase"/>
    <property type="match status" value="1"/>
</dbReference>
<dbReference type="PROSITE" id="PS51819">
    <property type="entry name" value="VOC"/>
    <property type="match status" value="1"/>
</dbReference>
<dbReference type="GO" id="GO:0051213">
    <property type="term" value="F:dioxygenase activity"/>
    <property type="evidence" value="ECO:0007669"/>
    <property type="project" value="UniProtKB-KW"/>
</dbReference>
<feature type="domain" description="VOC" evidence="1">
    <location>
        <begin position="5"/>
        <end position="136"/>
    </location>
</feature>
<evidence type="ECO:0000313" key="2">
    <source>
        <dbReference type="EMBL" id="CUS52900.1"/>
    </source>
</evidence>
<reference evidence="2" key="1">
    <citation type="submission" date="2015-10" db="EMBL/GenBank/DDBJ databases">
        <authorList>
            <person name="Gilbert D.G."/>
        </authorList>
    </citation>
    <scope>NUCLEOTIDE SEQUENCE</scope>
</reference>
<sequence>MCLSSLDHCSIRTVKLGETRDFYVNILGMIDGDRPDFPFPGAWLYVDEVAVVHIIGVDPEDSSGLASHLGGEIGADALTGSGALDHIAFRAKDPELVMSRLKENGYECRERDIPSMNLFQVFVEDPNGITIELNYWGEEQVAA</sequence>
<evidence type="ECO:0000259" key="1">
    <source>
        <dbReference type="PROSITE" id="PS51819"/>
    </source>
</evidence>
<dbReference type="Gene3D" id="3.10.180.10">
    <property type="entry name" value="2,3-Dihydroxybiphenyl 1,2-Dioxygenase, domain 1"/>
    <property type="match status" value="1"/>
</dbReference>
<dbReference type="EMBL" id="CZRL01000092">
    <property type="protein sequence ID" value="CUS52900.1"/>
    <property type="molecule type" value="Genomic_DNA"/>
</dbReference>
<keyword evidence="2" id="KW-0560">Oxidoreductase</keyword>
<gene>
    <name evidence="2" type="ORF">MGWOODY_XGa1290</name>
</gene>
<dbReference type="AlphaFoldDB" id="A0A161KEB2"/>